<evidence type="ECO:0000256" key="3">
    <source>
        <dbReference type="ARBA" id="ARBA00023239"/>
    </source>
</evidence>
<feature type="domain" description="HpcH/HpaI aldolase/citrate lyase" evidence="4">
    <location>
        <begin position="11"/>
        <end position="234"/>
    </location>
</feature>
<protein>
    <submittedName>
        <fullName evidence="5">2-dehydro-3-deoxyglucarate aldolase</fullName>
    </submittedName>
</protein>
<evidence type="ECO:0000313" key="6">
    <source>
        <dbReference type="Proteomes" id="UP000192907"/>
    </source>
</evidence>
<dbReference type="Proteomes" id="UP000192907">
    <property type="component" value="Unassembled WGS sequence"/>
</dbReference>
<dbReference type="PANTHER" id="PTHR30502">
    <property type="entry name" value="2-KETO-3-DEOXY-L-RHAMNONATE ALDOLASE"/>
    <property type="match status" value="1"/>
</dbReference>
<proteinExistence type="inferred from homology"/>
<dbReference type="InterPro" id="IPR040442">
    <property type="entry name" value="Pyrv_kinase-like_dom_sf"/>
</dbReference>
<dbReference type="STRING" id="1513793.SAMN06296036_12935"/>
<keyword evidence="2" id="KW-0479">Metal-binding</keyword>
<sequence length="250" mass="27680">MTAINRNQRFGGWITCPHPMIADCISHLDSLEWICIDLEHSPVDRQELFDCVAVIQGNGKKAFARVNENQVSAMKFALDTGVDGLIVPMVNSRAEAEDAVSAAFYPPKGKRPVGLGRAHKYGFAFDDHLSKNRDLELIVQIEHIDAVRNIEEICSVEGLSGIFIGPYDLSGSMGIIGQLNHSDLLNAIQRVANTATNFNLDIGAHIIHLDSNKLNQHIEQGYNFLALSTDMILMRSKFEDFFLKGTGEIL</sequence>
<accession>A0A1Y6CUD6</accession>
<gene>
    <name evidence="5" type="ORF">SAMN06296036_12935</name>
</gene>
<dbReference type="SUPFAM" id="SSF51621">
    <property type="entry name" value="Phosphoenolpyruvate/pyruvate domain"/>
    <property type="match status" value="1"/>
</dbReference>
<dbReference type="InterPro" id="IPR050251">
    <property type="entry name" value="HpcH-HpaI_aldolase"/>
</dbReference>
<dbReference type="GO" id="GO:0016832">
    <property type="term" value="F:aldehyde-lyase activity"/>
    <property type="evidence" value="ECO:0007669"/>
    <property type="project" value="TreeGrafter"/>
</dbReference>
<reference evidence="6" key="1">
    <citation type="submission" date="2017-04" db="EMBL/GenBank/DDBJ databases">
        <authorList>
            <person name="Varghese N."/>
            <person name="Submissions S."/>
        </authorList>
    </citation>
    <scope>NUCLEOTIDE SEQUENCE [LARGE SCALE GENOMIC DNA]</scope>
    <source>
        <strain evidence="6">RKEM611</strain>
    </source>
</reference>
<dbReference type="RefSeq" id="WP_132324769.1">
    <property type="nucleotide sequence ID" value="NZ_FWZT01000029.1"/>
</dbReference>
<dbReference type="AlphaFoldDB" id="A0A1Y6CUD6"/>
<keyword evidence="6" id="KW-1185">Reference proteome</keyword>
<dbReference type="GO" id="GO:0046872">
    <property type="term" value="F:metal ion binding"/>
    <property type="evidence" value="ECO:0007669"/>
    <property type="project" value="UniProtKB-KW"/>
</dbReference>
<dbReference type="EMBL" id="FWZT01000029">
    <property type="protein sequence ID" value="SMF75484.1"/>
    <property type="molecule type" value="Genomic_DNA"/>
</dbReference>
<evidence type="ECO:0000256" key="1">
    <source>
        <dbReference type="ARBA" id="ARBA00005568"/>
    </source>
</evidence>
<dbReference type="Pfam" id="PF03328">
    <property type="entry name" value="HpcH_HpaI"/>
    <property type="match status" value="1"/>
</dbReference>
<evidence type="ECO:0000259" key="4">
    <source>
        <dbReference type="Pfam" id="PF03328"/>
    </source>
</evidence>
<name>A0A1Y6CUD6_9BACT</name>
<evidence type="ECO:0000313" key="5">
    <source>
        <dbReference type="EMBL" id="SMF75484.1"/>
    </source>
</evidence>
<organism evidence="5 6">
    <name type="scientific">Pseudobacteriovorax antillogorgiicola</name>
    <dbReference type="NCBI Taxonomy" id="1513793"/>
    <lineage>
        <taxon>Bacteria</taxon>
        <taxon>Pseudomonadati</taxon>
        <taxon>Bdellovibrionota</taxon>
        <taxon>Oligoflexia</taxon>
        <taxon>Oligoflexales</taxon>
        <taxon>Pseudobacteriovoracaceae</taxon>
        <taxon>Pseudobacteriovorax</taxon>
    </lineage>
</organism>
<dbReference type="OrthoDB" id="9802624at2"/>
<evidence type="ECO:0000256" key="2">
    <source>
        <dbReference type="ARBA" id="ARBA00022723"/>
    </source>
</evidence>
<dbReference type="GO" id="GO:0005737">
    <property type="term" value="C:cytoplasm"/>
    <property type="evidence" value="ECO:0007669"/>
    <property type="project" value="TreeGrafter"/>
</dbReference>
<dbReference type="InterPro" id="IPR005000">
    <property type="entry name" value="Aldolase/citrate-lyase_domain"/>
</dbReference>
<dbReference type="InterPro" id="IPR015813">
    <property type="entry name" value="Pyrv/PenolPyrv_kinase-like_dom"/>
</dbReference>
<keyword evidence="3" id="KW-0456">Lyase</keyword>
<dbReference type="PANTHER" id="PTHR30502:SF0">
    <property type="entry name" value="PHOSPHOENOLPYRUVATE CARBOXYLASE FAMILY PROTEIN"/>
    <property type="match status" value="1"/>
</dbReference>
<dbReference type="Gene3D" id="3.20.20.60">
    <property type="entry name" value="Phosphoenolpyruvate-binding domains"/>
    <property type="match status" value="1"/>
</dbReference>
<comment type="similarity">
    <text evidence="1">Belongs to the HpcH/HpaI aldolase family.</text>
</comment>